<proteinExistence type="predicted"/>
<dbReference type="Proteomes" id="UP001234297">
    <property type="component" value="Chromosome 2"/>
</dbReference>
<accession>A0ACC2MHZ1</accession>
<protein>
    <submittedName>
        <fullName evidence="1">Uncharacterized protein</fullName>
    </submittedName>
</protein>
<comment type="caution">
    <text evidence="1">The sequence shown here is derived from an EMBL/GenBank/DDBJ whole genome shotgun (WGS) entry which is preliminary data.</text>
</comment>
<evidence type="ECO:0000313" key="1">
    <source>
        <dbReference type="EMBL" id="KAJ8645241.1"/>
    </source>
</evidence>
<dbReference type="EMBL" id="CM056810">
    <property type="protein sequence ID" value="KAJ8645241.1"/>
    <property type="molecule type" value="Genomic_DNA"/>
</dbReference>
<gene>
    <name evidence="1" type="ORF">MRB53_006989</name>
</gene>
<organism evidence="1 2">
    <name type="scientific">Persea americana</name>
    <name type="common">Avocado</name>
    <dbReference type="NCBI Taxonomy" id="3435"/>
    <lineage>
        <taxon>Eukaryota</taxon>
        <taxon>Viridiplantae</taxon>
        <taxon>Streptophyta</taxon>
        <taxon>Embryophyta</taxon>
        <taxon>Tracheophyta</taxon>
        <taxon>Spermatophyta</taxon>
        <taxon>Magnoliopsida</taxon>
        <taxon>Magnoliidae</taxon>
        <taxon>Laurales</taxon>
        <taxon>Lauraceae</taxon>
        <taxon>Persea</taxon>
    </lineage>
</organism>
<evidence type="ECO:0000313" key="2">
    <source>
        <dbReference type="Proteomes" id="UP001234297"/>
    </source>
</evidence>
<keyword evidence="2" id="KW-1185">Reference proteome</keyword>
<reference evidence="1 2" key="1">
    <citation type="journal article" date="2022" name="Hortic Res">
        <title>A haplotype resolved chromosomal level avocado genome allows analysis of novel avocado genes.</title>
        <authorList>
            <person name="Nath O."/>
            <person name="Fletcher S.J."/>
            <person name="Hayward A."/>
            <person name="Shaw L.M."/>
            <person name="Masouleh A.K."/>
            <person name="Furtado A."/>
            <person name="Henry R.J."/>
            <person name="Mitter N."/>
        </authorList>
    </citation>
    <scope>NUCLEOTIDE SEQUENCE [LARGE SCALE GENOMIC DNA]</scope>
    <source>
        <strain evidence="2">cv. Hass</strain>
    </source>
</reference>
<sequence length="146" mass="16602">MENKLRSKSVAKNIHGKEYQCNPSHSSLCLCSKNLKNTSIDLAKLLKYSSKSEKSGLVKQREKLPYRRNVELKKPAESSSNSEQSGSKKRREKFPYRRNTELKKPEAVQVSDSSMHEGDAKNKRDVDAEAKPTNMSDFDLNVFPPN</sequence>
<name>A0ACC2MHZ1_PERAE</name>